<evidence type="ECO:0000313" key="8">
    <source>
        <dbReference type="Proteomes" id="UP001230188"/>
    </source>
</evidence>
<reference evidence="7" key="1">
    <citation type="submission" date="2023-01" db="EMBL/GenBank/DDBJ databases">
        <title>Metagenome sequencing of chrysophaentin producing Chrysophaeum taylorii.</title>
        <authorList>
            <person name="Davison J."/>
            <person name="Bewley C."/>
        </authorList>
    </citation>
    <scope>NUCLEOTIDE SEQUENCE</scope>
    <source>
        <strain evidence="7">NIES-1699</strain>
    </source>
</reference>
<dbReference type="GO" id="GO:0016887">
    <property type="term" value="F:ATP hydrolysis activity"/>
    <property type="evidence" value="ECO:0007669"/>
    <property type="project" value="InterPro"/>
</dbReference>
<evidence type="ECO:0000259" key="5">
    <source>
        <dbReference type="SMART" id="SM00853"/>
    </source>
</evidence>
<dbReference type="SUPFAM" id="SSF118116">
    <property type="entry name" value="DNA mismatch repair protein MutL"/>
    <property type="match status" value="1"/>
</dbReference>
<dbReference type="PROSITE" id="PS00058">
    <property type="entry name" value="DNA_MISMATCH_REPAIR_1"/>
    <property type="match status" value="1"/>
</dbReference>
<dbReference type="Proteomes" id="UP001230188">
    <property type="component" value="Unassembled WGS sequence"/>
</dbReference>
<dbReference type="InterPro" id="IPR036890">
    <property type="entry name" value="HATPase_C_sf"/>
</dbReference>
<dbReference type="InterPro" id="IPR013507">
    <property type="entry name" value="DNA_mismatch_S5_2-like"/>
</dbReference>
<dbReference type="PANTHER" id="PTHR10073:SF52">
    <property type="entry name" value="MISMATCH REPAIR ENDONUCLEASE PMS2"/>
    <property type="match status" value="1"/>
</dbReference>
<dbReference type="InterPro" id="IPR042120">
    <property type="entry name" value="MutL_C_dimsub"/>
</dbReference>
<dbReference type="Gene3D" id="3.30.1540.20">
    <property type="entry name" value="MutL, C-terminal domain, dimerisation subdomain"/>
    <property type="match status" value="1"/>
</dbReference>
<sequence>MCVSGGFRTLATPAVSKALVDRMKRPLNADLFVFAGVGSLETRRHCPKKKSSSFEEPSREAIARWLGDASFVETVRRTAAVISPVAMRLVGCDGLESEWCLDAQAERTLYARAAGPCVDEAEVTTTSYAHGYHQWVLAAACFGLIEARGRYDFVVRWRPDAVWKGSILARGGRGSLDAWRFDKVLLGNHITAYCPAAQSPDCDLINDVFGVATWPVARAYFVGVFEIFRDEACRRDYVELARAARFECARDKSYPECKMATATRLSLQWSRRAPRTAMGTTKRIETGCVRKICSGQVIVDVATAIKELVENALDAGATRVDVKLMGSGCDEIEVSDNGRGIGPGDFEGVARRYATSKLRDFGDLERGVSSFGFRGEALASLCELAGSVEVVTRDAGASAGTRLKYGRDGGIVAQSVAPRAVGTTVTARDLFKPLPVRRADLERNAKRHFAKAVRLLQAYALVARSARLRVTNVPRNTKRPSVVLQAQAGRAMTDAVAALFGARFAATLEPLEDAKFEGLASRATGDGVGRAEGDRQFFFVNGRPIDAPKLARAANDVWRHFEMKHKPAIFLDLRLAPGNVDVNCAPDKREVVIDNENGLVAALKDKLHALWAPTSRDARAFVPGGHAAERAIDSFLDGFRNPRATESLGKPPRDLVADLVSPDKRRHDDENNKTPAASTPPDEPGAKEEQQHHLVREDDASSLLDDKDREPPTVKAARRKRLVLDDDDEDDEDDEGSKKRARREDLAREDEEGDSSPEKEPPQAVERRRSPPREPSPGRAEERSERKNDDDREVVAIIEDEESAEDREAPPPPPDVGRSKASKRKVKTASAGKFGSVGRSRRVKLDVRAALEVPTARAPRRSEEGVASTLAHASLEAKDEAARRALSKVVKKEDFARMRAVGQFNKGFIVARLDDSFFIVDQHAADEKYRYEMNWKSQVASQPLVKPLACFENAADELIVLDRPDAFEANGFRLRVDENASVGRRVEVTAVPVAKGITFGASDARELATLLAEASPEDNAPRLPKLHTVFASKACRSAVMIGTDLDAPRMTTLIRQLTGLHQPWNCPHGRPTMRHLTTLRSLEDKVAKDLQQQQQQQQQGPPR</sequence>
<comment type="subcellular location">
    <subcellularLocation>
        <location evidence="1">Plastid</location>
    </subcellularLocation>
</comment>
<feature type="compositionally biased region" description="Basic and acidic residues" evidence="4">
    <location>
        <begin position="736"/>
        <end position="746"/>
    </location>
</feature>
<dbReference type="Gene3D" id="3.30.565.10">
    <property type="entry name" value="Histidine kinase-like ATPase, C-terminal domain"/>
    <property type="match status" value="1"/>
</dbReference>
<dbReference type="CDD" id="cd16926">
    <property type="entry name" value="HATPase_MutL-MLH-PMS-like"/>
    <property type="match status" value="1"/>
</dbReference>
<evidence type="ECO:0000313" key="7">
    <source>
        <dbReference type="EMBL" id="KAJ8611139.1"/>
    </source>
</evidence>
<feature type="compositionally biased region" description="Basic and acidic residues" evidence="4">
    <location>
        <begin position="756"/>
        <end position="772"/>
    </location>
</feature>
<dbReference type="InterPro" id="IPR014721">
    <property type="entry name" value="Ribsml_uS5_D2-typ_fold_subgr"/>
</dbReference>
<proteinExistence type="inferred from homology"/>
<feature type="domain" description="DNA mismatch repair protein S5" evidence="6">
    <location>
        <begin position="496"/>
        <end position="612"/>
    </location>
</feature>
<dbReference type="GO" id="GO:0032389">
    <property type="term" value="C:MutLalpha complex"/>
    <property type="evidence" value="ECO:0007669"/>
    <property type="project" value="TreeGrafter"/>
</dbReference>
<evidence type="ECO:0000259" key="6">
    <source>
        <dbReference type="SMART" id="SM01340"/>
    </source>
</evidence>
<dbReference type="InterPro" id="IPR037198">
    <property type="entry name" value="MutL_C_sf"/>
</dbReference>
<gene>
    <name evidence="7" type="ORF">CTAYLR_003549</name>
</gene>
<dbReference type="InterPro" id="IPR002099">
    <property type="entry name" value="MutL/Mlh/PMS"/>
</dbReference>
<dbReference type="InterPro" id="IPR014762">
    <property type="entry name" value="DNA_mismatch_repair_CS"/>
</dbReference>
<dbReference type="SMART" id="SM01340">
    <property type="entry name" value="DNA_mis_repair"/>
    <property type="match status" value="1"/>
</dbReference>
<dbReference type="Gene3D" id="3.30.230.10">
    <property type="match status" value="1"/>
</dbReference>
<feature type="compositionally biased region" description="Basic and acidic residues" evidence="4">
    <location>
        <begin position="651"/>
        <end position="672"/>
    </location>
</feature>
<dbReference type="FunFam" id="3.30.1370.100:FF:000001">
    <property type="entry name" value="Mismatch repair endonuclease pms1, putative"/>
    <property type="match status" value="1"/>
</dbReference>
<dbReference type="SUPFAM" id="SSF55874">
    <property type="entry name" value="ATPase domain of HSP90 chaperone/DNA topoisomerase II/histidine kinase"/>
    <property type="match status" value="1"/>
</dbReference>
<evidence type="ECO:0000256" key="3">
    <source>
        <dbReference type="ARBA" id="ARBA00022763"/>
    </source>
</evidence>
<dbReference type="Pfam" id="PF08676">
    <property type="entry name" value="MutL_C"/>
    <property type="match status" value="1"/>
</dbReference>
<protein>
    <submittedName>
        <fullName evidence="7">Uncharacterized protein</fullName>
    </submittedName>
</protein>
<dbReference type="SMART" id="SM00853">
    <property type="entry name" value="MutL_C"/>
    <property type="match status" value="1"/>
</dbReference>
<comment type="caution">
    <text evidence="7">The sequence shown here is derived from an EMBL/GenBank/DDBJ whole genome shotgun (WGS) entry which is preliminary data.</text>
</comment>
<dbReference type="SUPFAM" id="SSF54211">
    <property type="entry name" value="Ribosomal protein S5 domain 2-like"/>
    <property type="match status" value="1"/>
</dbReference>
<dbReference type="GO" id="GO:0030983">
    <property type="term" value="F:mismatched DNA binding"/>
    <property type="evidence" value="ECO:0007669"/>
    <property type="project" value="InterPro"/>
</dbReference>
<feature type="domain" description="MutL C-terminal dimerisation" evidence="5">
    <location>
        <begin position="900"/>
        <end position="1045"/>
    </location>
</feature>
<dbReference type="InterPro" id="IPR038973">
    <property type="entry name" value="MutL/Mlh/Pms-like"/>
</dbReference>
<dbReference type="NCBIfam" id="TIGR00585">
    <property type="entry name" value="mutl"/>
    <property type="match status" value="1"/>
</dbReference>
<evidence type="ECO:0000256" key="4">
    <source>
        <dbReference type="SAM" id="MobiDB-lite"/>
    </source>
</evidence>
<dbReference type="Pfam" id="PF13589">
    <property type="entry name" value="HATPase_c_3"/>
    <property type="match status" value="1"/>
</dbReference>
<name>A0AAD7UL32_9STRA</name>
<evidence type="ECO:0000256" key="1">
    <source>
        <dbReference type="ARBA" id="ARBA00004474"/>
    </source>
</evidence>
<dbReference type="GO" id="GO:0009536">
    <property type="term" value="C:plastid"/>
    <property type="evidence" value="ECO:0007669"/>
    <property type="project" value="UniProtKB-SubCell"/>
</dbReference>
<dbReference type="InterPro" id="IPR014790">
    <property type="entry name" value="MutL_C"/>
</dbReference>
<dbReference type="FunFam" id="3.30.565.10:FF:000017">
    <property type="entry name" value="PMS1 homolog 1, mismatch repair system component"/>
    <property type="match status" value="1"/>
</dbReference>
<keyword evidence="3" id="KW-0227">DNA damage</keyword>
<accession>A0AAD7UL32</accession>
<feature type="compositionally biased region" description="Acidic residues" evidence="4">
    <location>
        <begin position="725"/>
        <end position="735"/>
    </location>
</feature>
<dbReference type="InterPro" id="IPR020568">
    <property type="entry name" value="Ribosomal_Su5_D2-typ_SF"/>
</dbReference>
<dbReference type="GO" id="GO:0005524">
    <property type="term" value="F:ATP binding"/>
    <property type="evidence" value="ECO:0007669"/>
    <property type="project" value="InterPro"/>
</dbReference>
<feature type="compositionally biased region" description="Basic and acidic residues" evidence="4">
    <location>
        <begin position="779"/>
        <end position="794"/>
    </location>
</feature>
<dbReference type="CDD" id="cd03484">
    <property type="entry name" value="MutL_Trans_hPMS_2_like"/>
    <property type="match status" value="1"/>
</dbReference>
<dbReference type="AlphaFoldDB" id="A0AAD7UL32"/>
<keyword evidence="8" id="KW-1185">Reference proteome</keyword>
<comment type="similarity">
    <text evidence="2">Belongs to the DNA mismatch repair MutL/HexB family.</text>
</comment>
<feature type="compositionally biased region" description="Basic and acidic residues" evidence="4">
    <location>
        <begin position="684"/>
        <end position="712"/>
    </location>
</feature>
<dbReference type="Pfam" id="PF01119">
    <property type="entry name" value="DNA_mis_repair"/>
    <property type="match status" value="1"/>
</dbReference>
<feature type="region of interest" description="Disordered" evidence="4">
    <location>
        <begin position="643"/>
        <end position="837"/>
    </location>
</feature>
<dbReference type="Gene3D" id="3.30.1370.100">
    <property type="entry name" value="MutL, C-terminal domain, regulatory subdomain"/>
    <property type="match status" value="1"/>
</dbReference>
<dbReference type="InterPro" id="IPR042121">
    <property type="entry name" value="MutL_C_regsub"/>
</dbReference>
<evidence type="ECO:0000256" key="2">
    <source>
        <dbReference type="ARBA" id="ARBA00006082"/>
    </source>
</evidence>
<dbReference type="PANTHER" id="PTHR10073">
    <property type="entry name" value="DNA MISMATCH REPAIR PROTEIN MLH, PMS, MUTL"/>
    <property type="match status" value="1"/>
</dbReference>
<dbReference type="GO" id="GO:0006298">
    <property type="term" value="P:mismatch repair"/>
    <property type="evidence" value="ECO:0007669"/>
    <property type="project" value="InterPro"/>
</dbReference>
<dbReference type="GO" id="GO:0140664">
    <property type="term" value="F:ATP-dependent DNA damage sensor activity"/>
    <property type="evidence" value="ECO:0007669"/>
    <property type="project" value="InterPro"/>
</dbReference>
<organism evidence="7 8">
    <name type="scientific">Chrysophaeum taylorii</name>
    <dbReference type="NCBI Taxonomy" id="2483200"/>
    <lineage>
        <taxon>Eukaryota</taxon>
        <taxon>Sar</taxon>
        <taxon>Stramenopiles</taxon>
        <taxon>Ochrophyta</taxon>
        <taxon>Pelagophyceae</taxon>
        <taxon>Pelagomonadales</taxon>
        <taxon>Pelagomonadaceae</taxon>
        <taxon>Chrysophaeum</taxon>
    </lineage>
</organism>
<dbReference type="EMBL" id="JAQMWT010000081">
    <property type="protein sequence ID" value="KAJ8611139.1"/>
    <property type="molecule type" value="Genomic_DNA"/>
</dbReference>